<name>A0A9W8IYE3_9AGAR</name>
<evidence type="ECO:0000313" key="1">
    <source>
        <dbReference type="EMBL" id="KAJ2924079.1"/>
    </source>
</evidence>
<dbReference type="EMBL" id="JANBPK010001249">
    <property type="protein sequence ID" value="KAJ2924079.1"/>
    <property type="molecule type" value="Genomic_DNA"/>
</dbReference>
<dbReference type="Proteomes" id="UP001140091">
    <property type="component" value="Unassembled WGS sequence"/>
</dbReference>
<reference evidence="1" key="1">
    <citation type="submission" date="2022-06" db="EMBL/GenBank/DDBJ databases">
        <title>Genome Sequence of Candolleomyces eurysporus.</title>
        <authorList>
            <person name="Buettner E."/>
        </authorList>
    </citation>
    <scope>NUCLEOTIDE SEQUENCE</scope>
    <source>
        <strain evidence="1">VTCC 930004</strain>
    </source>
</reference>
<evidence type="ECO:0000313" key="2">
    <source>
        <dbReference type="Proteomes" id="UP001140091"/>
    </source>
</evidence>
<dbReference type="OrthoDB" id="2916324at2759"/>
<dbReference type="InterPro" id="IPR027417">
    <property type="entry name" value="P-loop_NTPase"/>
</dbReference>
<sequence>MAVGNDDSVEVCTKHVGHAAIDHKGSRLIFVDTPGFDSPYKPDAHVLQEILDWLKRSFPSGKCRGGVIYLHDISADTYQGIAEHELKALDRSLGSSLYKQLIIATTKWKFSGDRGEHRHQELTKRWRRILTAGSQVRAFRTKEDAWAIVNDFLPALENGQELDIEKGLAHLQQHQNHHHPLQETENHSKVLDRLFGILGLFKSSRVRK</sequence>
<comment type="caution">
    <text evidence="1">The sequence shown here is derived from an EMBL/GenBank/DDBJ whole genome shotgun (WGS) entry which is preliminary data.</text>
</comment>
<dbReference type="SUPFAM" id="SSF52540">
    <property type="entry name" value="P-loop containing nucleoside triphosphate hydrolases"/>
    <property type="match status" value="1"/>
</dbReference>
<protein>
    <recommendedName>
        <fullName evidence="3">G domain-containing protein</fullName>
    </recommendedName>
</protein>
<keyword evidence="2" id="KW-1185">Reference proteome</keyword>
<evidence type="ECO:0008006" key="3">
    <source>
        <dbReference type="Google" id="ProtNLM"/>
    </source>
</evidence>
<dbReference type="AlphaFoldDB" id="A0A9W8IYE3"/>
<feature type="non-terminal residue" evidence="1">
    <location>
        <position position="208"/>
    </location>
</feature>
<accession>A0A9W8IYE3</accession>
<dbReference type="Gene3D" id="3.40.50.300">
    <property type="entry name" value="P-loop containing nucleotide triphosphate hydrolases"/>
    <property type="match status" value="1"/>
</dbReference>
<proteinExistence type="predicted"/>
<gene>
    <name evidence="1" type="ORF">H1R20_g13009</name>
</gene>
<organism evidence="1 2">
    <name type="scientific">Candolleomyces eurysporus</name>
    <dbReference type="NCBI Taxonomy" id="2828524"/>
    <lineage>
        <taxon>Eukaryota</taxon>
        <taxon>Fungi</taxon>
        <taxon>Dikarya</taxon>
        <taxon>Basidiomycota</taxon>
        <taxon>Agaricomycotina</taxon>
        <taxon>Agaricomycetes</taxon>
        <taxon>Agaricomycetidae</taxon>
        <taxon>Agaricales</taxon>
        <taxon>Agaricineae</taxon>
        <taxon>Psathyrellaceae</taxon>
        <taxon>Candolleomyces</taxon>
    </lineage>
</organism>